<dbReference type="SUPFAM" id="SSF50939">
    <property type="entry name" value="Sialidases"/>
    <property type="match status" value="1"/>
</dbReference>
<keyword evidence="1" id="KW-0378">Hydrolase</keyword>
<dbReference type="InterPro" id="IPR013783">
    <property type="entry name" value="Ig-like_fold"/>
</dbReference>
<sequence>MYRHSAKEYTYDPTVTVPVNTVYKDASKNTSSIIDYSKGSLVQSNIVAEDGTYPSNGRHSDGYWYIKGAAVGPLPPGTVTNETYSTINTGGRKLIRLQDGTLVAVVFLNNSFIKVHISKDNGVNWTQAMALGIAASVDVCIVPINAIQVGLLYSYGSSIRYRTLTRNGDNFTAGTEMVLDNPSNPHRVSLEIDPNTGHLYAAWSGQKTPYATSHNIIRSISTDKGVTWSAASFVTDFNVSSISCVFASVVVRNNQPIYIYRMTDATNYTILARFLENGSWVQKTIFLAQNNQIMGDNSAVVDKDGVIHVVWTRSETYNFLWYSKSLDGGKTWSTPAKFVKPGNYPSITVDKNNVVKIVAYQPTSGLLVYTFNNGNWSDYTPPTGVATNPQTLVDNTFKLAFGDIPPIINMKDSKTVQYQGSFTTNTIPSVSLTSPSNNQTLYENDTINISGDAYDADKDQSVTVFYQINGEQRKVLATNVSQTQITLSKQLTFKDGKLFDGETALTGTLAEGVTHKLKVWAVDNENASSVVVERTFYVVPNRAPLLSVDAVVPAGVVDSDKFKISGTSTDPDANANVKITKKVNANNPVEIYNGPGGAWEFDVSLAELVVGENTIVIEVIDNYGAKTSKTIKLKKNEIKTPILHAVARYKITPPAGSAKGVLLFIERDEDMDLKVELSMTLAGEQEQYETLAADNTAPMPNTNGIVEDTFYYEATEPKDNIILKLSTTRPDATVNHKIHLISGAVE</sequence>
<dbReference type="Pfam" id="PF17957">
    <property type="entry name" value="Big_7"/>
    <property type="match status" value="1"/>
</dbReference>
<gene>
    <name evidence="1" type="ORF">U6C28_23100</name>
</gene>
<dbReference type="CDD" id="cd15482">
    <property type="entry name" value="Sialidase_non-viral"/>
    <property type="match status" value="1"/>
</dbReference>
<dbReference type="EMBL" id="JAXUIA010000023">
    <property type="protein sequence ID" value="MEA0979171.1"/>
    <property type="molecule type" value="Genomic_DNA"/>
</dbReference>
<dbReference type="Gene3D" id="2.120.10.10">
    <property type="match status" value="1"/>
</dbReference>
<dbReference type="InterPro" id="IPR036278">
    <property type="entry name" value="Sialidase_sf"/>
</dbReference>
<accession>A0ABU5NT02</accession>
<proteinExistence type="predicted"/>
<name>A0ABU5NT02_9BACI</name>
<dbReference type="GO" id="GO:0016798">
    <property type="term" value="F:hydrolase activity, acting on glycosyl bonds"/>
    <property type="evidence" value="ECO:0007669"/>
    <property type="project" value="UniProtKB-KW"/>
</dbReference>
<comment type="caution">
    <text evidence="1">The sequence shown here is derived from an EMBL/GenBank/DDBJ whole genome shotgun (WGS) entry which is preliminary data.</text>
</comment>
<dbReference type="Proteomes" id="UP001289615">
    <property type="component" value="Unassembled WGS sequence"/>
</dbReference>
<dbReference type="EC" id="3.2.1.-" evidence="1"/>
<evidence type="ECO:0000313" key="1">
    <source>
        <dbReference type="EMBL" id="MEA0979171.1"/>
    </source>
</evidence>
<dbReference type="Gene3D" id="2.60.40.10">
    <property type="entry name" value="Immunoglobulins"/>
    <property type="match status" value="2"/>
</dbReference>
<protein>
    <submittedName>
        <fullName evidence="1">Sialidase family protein</fullName>
        <ecNumber evidence="1">3.2.1.-</ecNumber>
    </submittedName>
</protein>
<evidence type="ECO:0000313" key="2">
    <source>
        <dbReference type="Proteomes" id="UP001289615"/>
    </source>
</evidence>
<dbReference type="RefSeq" id="WP_322612137.1">
    <property type="nucleotide sequence ID" value="NZ_JAXLNX010000032.1"/>
</dbReference>
<keyword evidence="1" id="KW-0326">Glycosidase</keyword>
<reference evidence="1 2" key="1">
    <citation type="submission" date="2023-12" db="EMBL/GenBank/DDBJ databases">
        <title>Genome comparison identifies genes involved in endophytic behavior of Lysinibacillus irui and provides insights into its role as a plant-growth promoting bacterium.</title>
        <authorList>
            <person name="Hilario S."/>
            <person name="Matos I."/>
            <person name="Goncalves M.F.M."/>
            <person name="Pardo C.A."/>
            <person name="Santos M.J."/>
        </authorList>
    </citation>
    <scope>NUCLEOTIDE SEQUENCE [LARGE SCALE GENOMIC DNA]</scope>
    <source>
        <strain evidence="1 2">B3</strain>
    </source>
</reference>
<organism evidence="1 2">
    <name type="scientific">Lysinibacillus irui</name>
    <dbReference type="NCBI Taxonomy" id="2998077"/>
    <lineage>
        <taxon>Bacteria</taxon>
        <taxon>Bacillati</taxon>
        <taxon>Bacillota</taxon>
        <taxon>Bacilli</taxon>
        <taxon>Bacillales</taxon>
        <taxon>Bacillaceae</taxon>
        <taxon>Lysinibacillus</taxon>
    </lineage>
</organism>
<keyword evidence="2" id="KW-1185">Reference proteome</keyword>